<comment type="caution">
    <text evidence="1">The sequence shown here is derived from an EMBL/GenBank/DDBJ whole genome shotgun (WGS) entry which is preliminary data.</text>
</comment>
<dbReference type="InterPro" id="IPR011990">
    <property type="entry name" value="TPR-like_helical_dom_sf"/>
</dbReference>
<dbReference type="SUPFAM" id="SSF48452">
    <property type="entry name" value="TPR-like"/>
    <property type="match status" value="1"/>
</dbReference>
<dbReference type="AlphaFoldDB" id="A0A926XWB6"/>
<gene>
    <name evidence="1" type="ORF">IC229_15170</name>
</gene>
<sequence>MKSFRHFFVRFRKPFLTIAVGLGLACGPSFDPSEFMSFFMPESATMSPGDKRYMFSPQLYADTEWDVASEEDTLVVDENVRAWAAYADGNVPEKVVSKALYAEDAAAVNTLKSKLSAPAVTYLNFAWSTDNGQSSPWDAAATPVDSARLPQQLEEAKTTYQTTSDGFLKERYAFQAVKLASQIGDFKQASQLFDQLVKPLPKKTFISDWALSRRAGASLALGDTSRAIYEFAQVFARCPSRREAAELSLRKYGIHFREDALQYATNDTERAAVYALCAIQPGQDGLDLLKSLVHLAPKNPLVELVMAREINRNEYYFFEPAQEFIDYGLPHHPDSTQFEGRKTESTPYFEKLRTFALESAENKELGNAAYWYTAGAYLDYAVKDYKAAQTHLEQAEKASTSNKVLKTQITVQQMLLLAAQTENVTPEVENKLITYLEEFDSTGNFRLNNAFVSVCKRFADLYQNKADAKTGWLSGCSRPKTELVDGTSQAKSYLMTMLTSQPGSETYFASTADPRYIEDTVRVSTVQAVIAYANQGNQSDFDKRLIALSRLTTHDLNLLLGRRLIMDHRYSEAAEAFAKVDAKVWDDGNFSMYFQTNPFAVKMPKLSDPAENMNFPAEVDENPYSPVTFVRKMAELEQQAKAAKGDKAAELYYQLGCGAWNLSWYGNAWLVAKSYWSGAELSLYDLPTDPTAKQKRFEALAQTDYYTTTYARNYFEKSVKIAKTQALADRSAYMAARCEANAFTMQQSIEQVRNGYVYEEDSTFVKKMKTIRKSKFSRDFTDYLTNHTKSAFHSEMLQECPFYKDFMAEGE</sequence>
<keyword evidence="2" id="KW-1185">Reference proteome</keyword>
<accession>A0A926XWB6</accession>
<organism evidence="1 2">
    <name type="scientific">Spirosoma profusum</name>
    <dbReference type="NCBI Taxonomy" id="2771354"/>
    <lineage>
        <taxon>Bacteria</taxon>
        <taxon>Pseudomonadati</taxon>
        <taxon>Bacteroidota</taxon>
        <taxon>Cytophagia</taxon>
        <taxon>Cytophagales</taxon>
        <taxon>Cytophagaceae</taxon>
        <taxon>Spirosoma</taxon>
    </lineage>
</organism>
<dbReference type="RefSeq" id="WP_190887838.1">
    <property type="nucleotide sequence ID" value="NZ_JACWZY010000011.1"/>
</dbReference>
<evidence type="ECO:0000313" key="2">
    <source>
        <dbReference type="Proteomes" id="UP000598820"/>
    </source>
</evidence>
<evidence type="ECO:0000313" key="1">
    <source>
        <dbReference type="EMBL" id="MBD2701989.1"/>
    </source>
</evidence>
<dbReference type="Gene3D" id="1.25.40.10">
    <property type="entry name" value="Tetratricopeptide repeat domain"/>
    <property type="match status" value="1"/>
</dbReference>
<reference evidence="1" key="1">
    <citation type="submission" date="2020-09" db="EMBL/GenBank/DDBJ databases">
        <authorList>
            <person name="Kim M.K."/>
        </authorList>
    </citation>
    <scope>NUCLEOTIDE SEQUENCE</scope>
    <source>
        <strain evidence="1">BT702</strain>
    </source>
</reference>
<evidence type="ECO:0008006" key="3">
    <source>
        <dbReference type="Google" id="ProtNLM"/>
    </source>
</evidence>
<name>A0A926XWB6_9BACT</name>
<dbReference type="Proteomes" id="UP000598820">
    <property type="component" value="Unassembled WGS sequence"/>
</dbReference>
<dbReference type="EMBL" id="JACWZY010000011">
    <property type="protein sequence ID" value="MBD2701989.1"/>
    <property type="molecule type" value="Genomic_DNA"/>
</dbReference>
<dbReference type="PROSITE" id="PS51257">
    <property type="entry name" value="PROKAR_LIPOPROTEIN"/>
    <property type="match status" value="1"/>
</dbReference>
<proteinExistence type="predicted"/>
<protein>
    <recommendedName>
        <fullName evidence="3">Tetratricopeptide repeat protein</fullName>
    </recommendedName>
</protein>